<protein>
    <submittedName>
        <fullName evidence="1">Uncharacterized protein</fullName>
    </submittedName>
</protein>
<gene>
    <name evidence="1" type="ORF">GSI_03102</name>
</gene>
<evidence type="ECO:0000313" key="1">
    <source>
        <dbReference type="EMBL" id="PIL34327.1"/>
    </source>
</evidence>
<sequence>MRRQCQSFVYPTLPADAWIKPLKPIPRDRGIYAHGQRMSTSWMSVTTYVGPRMQCWYSYRQHIIERHISIPLRAALQLLVRHPLHLVHPLAHPPPAQLVVAVHDCGIKVVAQYARAMHLDPLRLHARHLLEEDRTKLRLLPLEEVLEVHQVRPSALAPVSVPIPVCGGILPIVPIVVPVRGLAVRRVVGPIRAVPPEEERGQRARAPERERGNAFPVDKARERPRGVDEDVLGREVVVEDRGALGWHVGHAWGEDAREEACETGGEGMRFLGFFQLVLVLVLGV</sequence>
<reference evidence="1 2" key="1">
    <citation type="journal article" date="2015" name="Sci. Rep.">
        <title>Chromosome-level genome map provides insights into diverse defense mechanisms in the medicinal fungus Ganoderma sinense.</title>
        <authorList>
            <person name="Zhu Y."/>
            <person name="Xu J."/>
            <person name="Sun C."/>
            <person name="Zhou S."/>
            <person name="Xu H."/>
            <person name="Nelson D.R."/>
            <person name="Qian J."/>
            <person name="Song J."/>
            <person name="Luo H."/>
            <person name="Xiang L."/>
            <person name="Li Y."/>
            <person name="Xu Z."/>
            <person name="Ji A."/>
            <person name="Wang L."/>
            <person name="Lu S."/>
            <person name="Hayward A."/>
            <person name="Sun W."/>
            <person name="Li X."/>
            <person name="Schwartz D.C."/>
            <person name="Wang Y."/>
            <person name="Chen S."/>
        </authorList>
    </citation>
    <scope>NUCLEOTIDE SEQUENCE [LARGE SCALE GENOMIC DNA]</scope>
    <source>
        <strain evidence="1 2">ZZ0214-1</strain>
    </source>
</reference>
<proteinExistence type="predicted"/>
<evidence type="ECO:0000313" key="2">
    <source>
        <dbReference type="Proteomes" id="UP000230002"/>
    </source>
</evidence>
<dbReference type="EMBL" id="AYKW01000005">
    <property type="protein sequence ID" value="PIL34327.1"/>
    <property type="molecule type" value="Genomic_DNA"/>
</dbReference>
<organism evidence="1 2">
    <name type="scientific">Ganoderma sinense ZZ0214-1</name>
    <dbReference type="NCBI Taxonomy" id="1077348"/>
    <lineage>
        <taxon>Eukaryota</taxon>
        <taxon>Fungi</taxon>
        <taxon>Dikarya</taxon>
        <taxon>Basidiomycota</taxon>
        <taxon>Agaricomycotina</taxon>
        <taxon>Agaricomycetes</taxon>
        <taxon>Polyporales</taxon>
        <taxon>Polyporaceae</taxon>
        <taxon>Ganoderma</taxon>
    </lineage>
</organism>
<comment type="caution">
    <text evidence="1">The sequence shown here is derived from an EMBL/GenBank/DDBJ whole genome shotgun (WGS) entry which is preliminary data.</text>
</comment>
<name>A0A2G8SKQ1_9APHY</name>
<dbReference type="Proteomes" id="UP000230002">
    <property type="component" value="Unassembled WGS sequence"/>
</dbReference>
<keyword evidence="2" id="KW-1185">Reference proteome</keyword>
<dbReference type="AlphaFoldDB" id="A0A2G8SKQ1"/>
<accession>A0A2G8SKQ1</accession>